<comment type="caution">
    <text evidence="3">The sequence shown here is derived from an EMBL/GenBank/DDBJ whole genome shotgun (WGS) entry which is preliminary data.</text>
</comment>
<dbReference type="Pfam" id="PF06032">
    <property type="entry name" value="S-Me-THD_N"/>
    <property type="match status" value="1"/>
</dbReference>
<reference evidence="3 4" key="1">
    <citation type="submission" date="2019-07" db="EMBL/GenBank/DDBJ databases">
        <authorList>
            <person name="Grouzdev D.S."/>
        </authorList>
    </citation>
    <scope>NUCLEOTIDE SEQUENCE [LARGE SCALE GENOMIC DNA]</scope>
    <source>
        <strain evidence="3 4">3C</strain>
    </source>
</reference>
<dbReference type="InterPro" id="IPR048350">
    <property type="entry name" value="S-Me-THD-like_C"/>
</dbReference>
<dbReference type="SUPFAM" id="SSF160991">
    <property type="entry name" value="CV3147-like"/>
    <property type="match status" value="1"/>
</dbReference>
<dbReference type="InterPro" id="IPR024071">
    <property type="entry name" value="S-Me-THD_C_sf"/>
</dbReference>
<evidence type="ECO:0000313" key="3">
    <source>
        <dbReference type="EMBL" id="TSJ64479.1"/>
    </source>
</evidence>
<dbReference type="InterPro" id="IPR010318">
    <property type="entry name" value="S-Me-THD_N"/>
</dbReference>
<dbReference type="RefSeq" id="WP_144341635.1">
    <property type="nucleotide sequence ID" value="NZ_VMBP01000001.1"/>
</dbReference>
<dbReference type="EMBL" id="VMBP01000001">
    <property type="protein sequence ID" value="TSJ64479.1"/>
    <property type="molecule type" value="Genomic_DNA"/>
</dbReference>
<dbReference type="Gene3D" id="2.40.390.10">
    <property type="entry name" value="CV3147-like"/>
    <property type="match status" value="1"/>
</dbReference>
<gene>
    <name evidence="3" type="ORF">FO470_04170</name>
</gene>
<evidence type="ECO:0000259" key="2">
    <source>
        <dbReference type="Pfam" id="PF20906"/>
    </source>
</evidence>
<dbReference type="Pfam" id="PF20906">
    <property type="entry name" value="S-Me-THD_C"/>
    <property type="match status" value="1"/>
</dbReference>
<dbReference type="Gene3D" id="3.40.1610.10">
    <property type="entry name" value="CV3147-like domain"/>
    <property type="match status" value="1"/>
</dbReference>
<protein>
    <submittedName>
        <fullName evidence="3">DUF917 domain-containing protein</fullName>
    </submittedName>
</protein>
<feature type="domain" description="S-Me-THD N-terminal" evidence="1">
    <location>
        <begin position="12"/>
        <end position="167"/>
    </location>
</feature>
<feature type="domain" description="S-Me-THD-like C-terminal" evidence="2">
    <location>
        <begin position="173"/>
        <end position="359"/>
    </location>
</feature>
<sequence length="368" mass="39606">MRSLPRLLETDELDFLATGAWILGTGGGGSPYASHLGVRRFYDEGGRITLIDPDELAEDDLVAVVSTMGAPLVFQERMTDAAFAVKPVRAMEDYLGRSFRAVMTVEVGGCNAFQPLLVAAASGLPVVDADAMGRAYPEAQMQSFSIAGLKMYPHAVSDVRDNDVIIARASGWHEMERVRRKVCTEFGSVATTCQAPRTGAEIKRFAVLRTLSQAISLGKEVHRARGAHEDPVEATIRAASGKRLFAGKVIDVQRQTTEGFLRGTLQLDGMEGDAGARFDVAFQNEFTIAWRDGAVTATTPDLICVLDSISGEAIGTESLRFGQRVTVVALPSPAIHRSPEGLAHVGPRAFGYDVDFRSVFEATQGGRA</sequence>
<evidence type="ECO:0000313" key="4">
    <source>
        <dbReference type="Proteomes" id="UP000315321"/>
    </source>
</evidence>
<dbReference type="InterPro" id="IPR027479">
    <property type="entry name" value="S-Me-THD_N_sf"/>
</dbReference>
<keyword evidence="4" id="KW-1185">Reference proteome</keyword>
<accession>A0ABY3DVW5</accession>
<organism evidence="3 4">
    <name type="scientific">Ancylobacter moscoviensis</name>
    <dbReference type="NCBI Taxonomy" id="2597768"/>
    <lineage>
        <taxon>Bacteria</taxon>
        <taxon>Pseudomonadati</taxon>
        <taxon>Pseudomonadota</taxon>
        <taxon>Alphaproteobacteria</taxon>
        <taxon>Hyphomicrobiales</taxon>
        <taxon>Xanthobacteraceae</taxon>
        <taxon>Ancylobacter</taxon>
    </lineage>
</organism>
<dbReference type="Proteomes" id="UP000315321">
    <property type="component" value="Unassembled WGS sequence"/>
</dbReference>
<proteinExistence type="predicted"/>
<name>A0ABY3DVW5_9HYPH</name>
<evidence type="ECO:0000259" key="1">
    <source>
        <dbReference type="Pfam" id="PF06032"/>
    </source>
</evidence>